<name>A0A9W5ZSD3_ASPNG</name>
<feature type="region of interest" description="Disordered" evidence="2">
    <location>
        <begin position="702"/>
        <end position="788"/>
    </location>
</feature>
<feature type="region of interest" description="Disordered" evidence="2">
    <location>
        <begin position="1"/>
        <end position="26"/>
    </location>
</feature>
<reference evidence="4" key="1">
    <citation type="submission" date="2022-07" db="EMBL/GenBank/DDBJ databases">
        <title>Taxonomy of Aspergillus series Nigri: significant species reduction supported by multi-species coalescent approaches.</title>
        <authorList>
            <person name="Bian C."/>
            <person name="Kusuya Y."/>
            <person name="Sklenar F."/>
            <person name="D'hooge E."/>
            <person name="Yaguchi T."/>
            <person name="Takahashi H."/>
            <person name="Hubka V."/>
        </authorList>
    </citation>
    <scope>NUCLEOTIDE SEQUENCE</scope>
    <source>
        <strain evidence="4">IFM 63604</strain>
    </source>
</reference>
<feature type="compositionally biased region" description="Low complexity" evidence="2">
    <location>
        <begin position="746"/>
        <end position="780"/>
    </location>
</feature>
<feature type="compositionally biased region" description="Basic and acidic residues" evidence="2">
    <location>
        <begin position="731"/>
        <end position="745"/>
    </location>
</feature>
<comment type="similarity">
    <text evidence="1">Belongs to the VPS72/YL1 family.</text>
</comment>
<feature type="region of interest" description="Disordered" evidence="2">
    <location>
        <begin position="54"/>
        <end position="183"/>
    </location>
</feature>
<dbReference type="Pfam" id="PF05764">
    <property type="entry name" value="YL1"/>
    <property type="match status" value="1"/>
</dbReference>
<feature type="compositionally biased region" description="Basic and acidic residues" evidence="2">
    <location>
        <begin position="439"/>
        <end position="453"/>
    </location>
</feature>
<feature type="compositionally biased region" description="Polar residues" evidence="2">
    <location>
        <begin position="482"/>
        <end position="491"/>
    </location>
</feature>
<feature type="compositionally biased region" description="Basic and acidic residues" evidence="2">
    <location>
        <begin position="500"/>
        <end position="520"/>
    </location>
</feature>
<dbReference type="AlphaFoldDB" id="A0A9W5ZSD3"/>
<evidence type="ECO:0000313" key="5">
    <source>
        <dbReference type="Proteomes" id="UP001144191"/>
    </source>
</evidence>
<feature type="compositionally biased region" description="Basic and acidic residues" evidence="2">
    <location>
        <begin position="202"/>
        <end position="222"/>
    </location>
</feature>
<dbReference type="SMART" id="SM00993">
    <property type="entry name" value="YL1_C"/>
    <property type="match status" value="1"/>
</dbReference>
<sequence>MADDYESPSSPEEAPVESLIQGRAKRSTAGLHMSALLDAAADDDLALLFEEVEDDNEFAMDVEEEGGEEDDMRFESSSDDEDDQGPESRADDMEGEQQLQKEERQEKKKKRAREDFRFKIASKKVKIDPTAVSTVPAPRPKKKSERISWIPTPEEGPTRSSSRRQTMQNKELTHARLKDSEEKRIRLIATMEEAAKRKAQFKPKEMTQAERLAEAERVERHNSKSLNRWEEMEKRKAEERRAKIEALQNRRLEGPVMSYWSGIATWVNGRLTRIGKVDVTPKPEKEDNNTRKKSKKTDKENKNVIEQNPTESPIVVGSATSQTAPPPTQTEGSTLPQTSGDGEPANPNQNPEQQQTSSEPTQTNGAISQEKPVDTPVEAPTDTPKKAPTNEPTDTPMEESTPSQVNTEAPAAADPVQPATTAVNDESATEAMPESGSSKVEDEKKEEASETKAPDAAPEEGTSDEKPNVQQKDDTIHAVDAQQPTSQQSGEKPTLESEQQPDRDPPSAAAKSDDASKETVPDPTAAAEAVSEPATMQQELSPTTVPDATVAPSQTNPQKETSNQTQPGQEAPEVHTDQPVVVTEETPQPQVPEAPPVIEQTGRTLTVLENFDDKTAQSREFSIYFNAKKPPRLTKISSSLCVITSLPSRYRDPETSLPFANSHAYNEIRHTVAQKYSWSPMLGCYVGPVGVAARGVPARFLGGPEAKEEEEAKENGKDDKGASNEATTTTDKTEKEKEKEKENEAKTSTGEAPPSTSSPSAAAAPASAPTPTATPVAATVGDPMDVDK</sequence>
<feature type="compositionally biased region" description="Polar residues" evidence="2">
    <location>
        <begin position="534"/>
        <end position="568"/>
    </location>
</feature>
<feature type="compositionally biased region" description="Basic and acidic residues" evidence="2">
    <location>
        <begin position="275"/>
        <end position="290"/>
    </location>
</feature>
<organism evidence="4 5">
    <name type="scientific">Aspergillus niger</name>
    <dbReference type="NCBI Taxonomy" id="5061"/>
    <lineage>
        <taxon>Eukaryota</taxon>
        <taxon>Fungi</taxon>
        <taxon>Dikarya</taxon>
        <taxon>Ascomycota</taxon>
        <taxon>Pezizomycotina</taxon>
        <taxon>Eurotiomycetes</taxon>
        <taxon>Eurotiomycetidae</taxon>
        <taxon>Eurotiales</taxon>
        <taxon>Aspergillaceae</taxon>
        <taxon>Aspergillus</taxon>
        <taxon>Aspergillus subgen. Circumdati</taxon>
    </lineage>
</organism>
<feature type="compositionally biased region" description="Low complexity" evidence="2">
    <location>
        <begin position="7"/>
        <end position="18"/>
    </location>
</feature>
<dbReference type="Proteomes" id="UP001144191">
    <property type="component" value="Unassembled WGS sequence"/>
</dbReference>
<evidence type="ECO:0000313" key="4">
    <source>
        <dbReference type="EMBL" id="GLA45423.1"/>
    </source>
</evidence>
<dbReference type="EMBL" id="BRPB01000003">
    <property type="protein sequence ID" value="GLA45423.1"/>
    <property type="molecule type" value="Genomic_DNA"/>
</dbReference>
<dbReference type="PANTHER" id="PTHR13275:SF4">
    <property type="entry name" value="VACUOLAR PROTEIN SORTING-ASSOCIATED PROTEIN 72 HOMOLOG"/>
    <property type="match status" value="1"/>
</dbReference>
<dbReference type="GO" id="GO:0005634">
    <property type="term" value="C:nucleus"/>
    <property type="evidence" value="ECO:0007669"/>
    <property type="project" value="TreeGrafter"/>
</dbReference>
<dbReference type="InterPro" id="IPR046757">
    <property type="entry name" value="YL1_N"/>
</dbReference>
<dbReference type="InterPro" id="IPR013272">
    <property type="entry name" value="Vps72/YL1_C"/>
</dbReference>
<feature type="compositionally biased region" description="Basic and acidic residues" evidence="2">
    <location>
        <begin position="99"/>
        <end position="118"/>
    </location>
</feature>
<feature type="compositionally biased region" description="Basic and acidic residues" evidence="2">
    <location>
        <begin position="713"/>
        <end position="722"/>
    </location>
</feature>
<feature type="compositionally biased region" description="Acidic residues" evidence="2">
    <location>
        <begin position="54"/>
        <end position="85"/>
    </location>
</feature>
<feature type="compositionally biased region" description="Polar residues" evidence="2">
    <location>
        <begin position="158"/>
        <end position="170"/>
    </location>
</feature>
<accession>A0A9W5ZSD3</accession>
<proteinExistence type="inferred from homology"/>
<feature type="compositionally biased region" description="Polar residues" evidence="2">
    <location>
        <begin position="390"/>
        <end position="407"/>
    </location>
</feature>
<dbReference type="PANTHER" id="PTHR13275">
    <property type="entry name" value="YL-1 PROTEIN TRANSCRIPTION FACTOR-LIKE 1"/>
    <property type="match status" value="1"/>
</dbReference>
<feature type="compositionally biased region" description="Polar residues" evidence="2">
    <location>
        <begin position="331"/>
        <end position="340"/>
    </location>
</feature>
<feature type="compositionally biased region" description="Low complexity" evidence="2">
    <location>
        <begin position="343"/>
        <end position="363"/>
    </location>
</feature>
<feature type="region of interest" description="Disordered" evidence="2">
    <location>
        <begin position="196"/>
        <end position="222"/>
    </location>
</feature>
<protein>
    <recommendedName>
        <fullName evidence="3">Vps72/YL1 C-terminal domain-containing protein</fullName>
    </recommendedName>
</protein>
<dbReference type="Pfam" id="PF08265">
    <property type="entry name" value="YL1_C"/>
    <property type="match status" value="1"/>
</dbReference>
<comment type="caution">
    <text evidence="4">The sequence shown here is derived from an EMBL/GenBank/DDBJ whole genome shotgun (WGS) entry which is preliminary data.</text>
</comment>
<feature type="compositionally biased region" description="Basic and acidic residues" evidence="2">
    <location>
        <begin position="463"/>
        <end position="477"/>
    </location>
</feature>
<gene>
    <name evidence="4" type="ORF">AnigIFM63604_005235</name>
</gene>
<evidence type="ECO:0000256" key="1">
    <source>
        <dbReference type="ARBA" id="ARBA00006832"/>
    </source>
</evidence>
<evidence type="ECO:0000259" key="3">
    <source>
        <dbReference type="SMART" id="SM00993"/>
    </source>
</evidence>
<feature type="compositionally biased region" description="Basic and acidic residues" evidence="2">
    <location>
        <begin position="171"/>
        <end position="183"/>
    </location>
</feature>
<evidence type="ECO:0000256" key="2">
    <source>
        <dbReference type="SAM" id="MobiDB-lite"/>
    </source>
</evidence>
<feature type="domain" description="Vps72/YL1 C-terminal" evidence="3">
    <location>
        <begin position="639"/>
        <end position="668"/>
    </location>
</feature>
<feature type="region of interest" description="Disordered" evidence="2">
    <location>
        <begin position="270"/>
        <end position="579"/>
    </location>
</feature>